<comment type="caution">
    <text evidence="1">The sequence shown here is derived from an EMBL/GenBank/DDBJ whole genome shotgun (WGS) entry which is preliminary data.</text>
</comment>
<dbReference type="EMBL" id="BKCJ011156492">
    <property type="protein sequence ID" value="GFC95780.1"/>
    <property type="molecule type" value="Genomic_DNA"/>
</dbReference>
<sequence>MGIRGFIAGLGIEMETYHYLGTWKMVVVYCCMMRGCPYISGRKSLPRVAADWVNGKDKTTWDNIAVLGGKGDNILVLEWKGIMA</sequence>
<gene>
    <name evidence="1" type="ORF">Tci_867750</name>
</gene>
<proteinExistence type="predicted"/>
<name>A0A699SEM3_TANCI</name>
<dbReference type="AlphaFoldDB" id="A0A699SEM3"/>
<protein>
    <submittedName>
        <fullName evidence="1">Uncharacterized protein</fullName>
    </submittedName>
</protein>
<organism evidence="1">
    <name type="scientific">Tanacetum cinerariifolium</name>
    <name type="common">Dalmatian daisy</name>
    <name type="synonym">Chrysanthemum cinerariifolium</name>
    <dbReference type="NCBI Taxonomy" id="118510"/>
    <lineage>
        <taxon>Eukaryota</taxon>
        <taxon>Viridiplantae</taxon>
        <taxon>Streptophyta</taxon>
        <taxon>Embryophyta</taxon>
        <taxon>Tracheophyta</taxon>
        <taxon>Spermatophyta</taxon>
        <taxon>Magnoliopsida</taxon>
        <taxon>eudicotyledons</taxon>
        <taxon>Gunneridae</taxon>
        <taxon>Pentapetalae</taxon>
        <taxon>asterids</taxon>
        <taxon>campanulids</taxon>
        <taxon>Asterales</taxon>
        <taxon>Asteraceae</taxon>
        <taxon>Asteroideae</taxon>
        <taxon>Anthemideae</taxon>
        <taxon>Anthemidinae</taxon>
        <taxon>Tanacetum</taxon>
    </lineage>
</organism>
<evidence type="ECO:0000313" key="1">
    <source>
        <dbReference type="EMBL" id="GFC95780.1"/>
    </source>
</evidence>
<accession>A0A699SEM3</accession>
<reference evidence="1" key="1">
    <citation type="journal article" date="2019" name="Sci. Rep.">
        <title>Draft genome of Tanacetum cinerariifolium, the natural source of mosquito coil.</title>
        <authorList>
            <person name="Yamashiro T."/>
            <person name="Shiraishi A."/>
            <person name="Satake H."/>
            <person name="Nakayama K."/>
        </authorList>
    </citation>
    <scope>NUCLEOTIDE SEQUENCE</scope>
</reference>